<dbReference type="AlphaFoldDB" id="A0A8X6QME1"/>
<evidence type="ECO:0000313" key="2">
    <source>
        <dbReference type="Proteomes" id="UP000887013"/>
    </source>
</evidence>
<dbReference type="Proteomes" id="UP000887013">
    <property type="component" value="Unassembled WGS sequence"/>
</dbReference>
<organism evidence="1 2">
    <name type="scientific">Nephila pilipes</name>
    <name type="common">Giant wood spider</name>
    <name type="synonym">Nephila maculata</name>
    <dbReference type="NCBI Taxonomy" id="299642"/>
    <lineage>
        <taxon>Eukaryota</taxon>
        <taxon>Metazoa</taxon>
        <taxon>Ecdysozoa</taxon>
        <taxon>Arthropoda</taxon>
        <taxon>Chelicerata</taxon>
        <taxon>Arachnida</taxon>
        <taxon>Araneae</taxon>
        <taxon>Araneomorphae</taxon>
        <taxon>Entelegynae</taxon>
        <taxon>Araneoidea</taxon>
        <taxon>Nephilidae</taxon>
        <taxon>Nephila</taxon>
    </lineage>
</organism>
<evidence type="ECO:0000313" key="1">
    <source>
        <dbReference type="EMBL" id="GFU22242.1"/>
    </source>
</evidence>
<sequence>MDPDDKTNCRENGVAKFHDNVDVTSNFDFFSTLDQYTLSGDTLTTNSRSLS</sequence>
<accession>A0A8X6QME1</accession>
<protein>
    <submittedName>
        <fullName evidence="1">Uncharacterized protein</fullName>
    </submittedName>
</protein>
<gene>
    <name evidence="1" type="ORF">NPIL_306991</name>
</gene>
<reference evidence="1" key="1">
    <citation type="submission" date="2020-08" db="EMBL/GenBank/DDBJ databases">
        <title>Multicomponent nature underlies the extraordinary mechanical properties of spider dragline silk.</title>
        <authorList>
            <person name="Kono N."/>
            <person name="Nakamura H."/>
            <person name="Mori M."/>
            <person name="Yoshida Y."/>
            <person name="Ohtoshi R."/>
            <person name="Malay A.D."/>
            <person name="Moran D.A.P."/>
            <person name="Tomita M."/>
            <person name="Numata K."/>
            <person name="Arakawa K."/>
        </authorList>
    </citation>
    <scope>NUCLEOTIDE SEQUENCE</scope>
</reference>
<dbReference type="EMBL" id="BMAW01080980">
    <property type="protein sequence ID" value="GFU22242.1"/>
    <property type="molecule type" value="Genomic_DNA"/>
</dbReference>
<keyword evidence="2" id="KW-1185">Reference proteome</keyword>
<comment type="caution">
    <text evidence="1">The sequence shown here is derived from an EMBL/GenBank/DDBJ whole genome shotgun (WGS) entry which is preliminary data.</text>
</comment>
<proteinExistence type="predicted"/>
<feature type="non-terminal residue" evidence="1">
    <location>
        <position position="51"/>
    </location>
</feature>
<name>A0A8X6QME1_NEPPI</name>